<evidence type="ECO:0000256" key="1">
    <source>
        <dbReference type="SAM" id="MobiDB-lite"/>
    </source>
</evidence>
<sequence>MAPPLSLGVALSSTVKATSPHGAAPPQIATAATPPLTCSRKSQNRVGNTDIDFGRNHES</sequence>
<keyword evidence="3" id="KW-1185">Reference proteome</keyword>
<protein>
    <submittedName>
        <fullName evidence="2">Uncharacterized protein</fullName>
    </submittedName>
</protein>
<feature type="compositionally biased region" description="Low complexity" evidence="1">
    <location>
        <begin position="24"/>
        <end position="37"/>
    </location>
</feature>
<proteinExistence type="predicted"/>
<dbReference type="AlphaFoldDB" id="A0AAQ3UEJ1"/>
<gene>
    <name evidence="2" type="ORF">U9M48_037241</name>
</gene>
<dbReference type="Proteomes" id="UP001341281">
    <property type="component" value="Chromosome 08"/>
</dbReference>
<reference evidence="2 3" key="1">
    <citation type="submission" date="2024-02" db="EMBL/GenBank/DDBJ databases">
        <title>High-quality chromosome-scale genome assembly of Pensacola bahiagrass (Paspalum notatum Flugge var. saurae).</title>
        <authorList>
            <person name="Vega J.M."/>
            <person name="Podio M."/>
            <person name="Orjuela J."/>
            <person name="Siena L.A."/>
            <person name="Pessino S.C."/>
            <person name="Combes M.C."/>
            <person name="Mariac C."/>
            <person name="Albertini E."/>
            <person name="Pupilli F."/>
            <person name="Ortiz J.P.A."/>
            <person name="Leblanc O."/>
        </authorList>
    </citation>
    <scope>NUCLEOTIDE SEQUENCE [LARGE SCALE GENOMIC DNA]</scope>
    <source>
        <strain evidence="2">R1</strain>
        <tissue evidence="2">Leaf</tissue>
    </source>
</reference>
<accession>A0AAQ3UEJ1</accession>
<organism evidence="2 3">
    <name type="scientific">Paspalum notatum var. saurae</name>
    <dbReference type="NCBI Taxonomy" id="547442"/>
    <lineage>
        <taxon>Eukaryota</taxon>
        <taxon>Viridiplantae</taxon>
        <taxon>Streptophyta</taxon>
        <taxon>Embryophyta</taxon>
        <taxon>Tracheophyta</taxon>
        <taxon>Spermatophyta</taxon>
        <taxon>Magnoliopsida</taxon>
        <taxon>Liliopsida</taxon>
        <taxon>Poales</taxon>
        <taxon>Poaceae</taxon>
        <taxon>PACMAD clade</taxon>
        <taxon>Panicoideae</taxon>
        <taxon>Andropogonodae</taxon>
        <taxon>Paspaleae</taxon>
        <taxon>Paspalinae</taxon>
        <taxon>Paspalum</taxon>
    </lineage>
</organism>
<dbReference type="EMBL" id="CP144752">
    <property type="protein sequence ID" value="WVZ91008.1"/>
    <property type="molecule type" value="Genomic_DNA"/>
</dbReference>
<evidence type="ECO:0000313" key="3">
    <source>
        <dbReference type="Proteomes" id="UP001341281"/>
    </source>
</evidence>
<feature type="region of interest" description="Disordered" evidence="1">
    <location>
        <begin position="15"/>
        <end position="59"/>
    </location>
</feature>
<name>A0AAQ3UEJ1_PASNO</name>
<evidence type="ECO:0000313" key="2">
    <source>
        <dbReference type="EMBL" id="WVZ91008.1"/>
    </source>
</evidence>